<sequence>MQRYWCNCVLVDGICLSVGVFLNDFKHEFGSTTSQTAWVMSVLNGSYLFVGPIVSCIADKYGCRKVTIFGAIFCSIAIFCSAFSTSIVWLIVTFGVLGGIGLGFMYLPAIVMVGYYFDKRRALATGVAVCGSGIGTFLFAPVSNYLLQLFGWRGAMWITSSLVLHGVIFGAFYRPLRPAQTPQVMSDGITVDEITEMRSDHNNMLNRLKSEDNPVRNSSRRHRSLDITGTGTSFLPHVRINTYNDKQSKIARLAKSQDVIPTEVLMRWSPKTVTPFYRKDVLYTGSVLHLAQKMRSPSMNEFISSMVDVPGHSFDGDEAKRSLWGKTCLSAKKYIDFSLFLRPTFVLYCLSCVLHMLGFFVPFSYLPSLGDHLGFSGRQSSLLISIIGISNTIFRVAVGWVSDQKWANCLMINYISLLLAGTVTVLVPYCLSYELLSAYCFVYGMCIAAFISLRSIIMVELLGIERLTNAFGLVIMSQGISSFFGSPIAGLLSDWYGSYNATFYMGGATLIAAGLLCIPLRSVSNWELARELKKESDKKDNAEMQRMI</sequence>
<comment type="caution">
    <text evidence="4">The sequence shown here is derived from an EMBL/GenBank/DDBJ whole genome shotgun (WGS) entry which is preliminary data.</text>
</comment>
<dbReference type="EMBL" id="CAHIKZ030000644">
    <property type="protein sequence ID" value="CAE1230985.1"/>
    <property type="molecule type" value="Genomic_DNA"/>
</dbReference>
<dbReference type="InterPro" id="IPR050327">
    <property type="entry name" value="Proton-linked_MCT"/>
</dbReference>
<dbReference type="OrthoDB" id="6509908at2759"/>
<organism evidence="4 5">
    <name type="scientific">Acanthosepion pharaonis</name>
    <name type="common">Pharaoh cuttlefish</name>
    <name type="synonym">Sepia pharaonis</name>
    <dbReference type="NCBI Taxonomy" id="158019"/>
    <lineage>
        <taxon>Eukaryota</taxon>
        <taxon>Metazoa</taxon>
        <taxon>Spiralia</taxon>
        <taxon>Lophotrochozoa</taxon>
        <taxon>Mollusca</taxon>
        <taxon>Cephalopoda</taxon>
        <taxon>Coleoidea</taxon>
        <taxon>Decapodiformes</taxon>
        <taxon>Sepiida</taxon>
        <taxon>Sepiina</taxon>
        <taxon>Sepiidae</taxon>
        <taxon>Acanthosepion</taxon>
    </lineage>
</organism>
<dbReference type="InterPro" id="IPR020846">
    <property type="entry name" value="MFS_dom"/>
</dbReference>
<dbReference type="PANTHER" id="PTHR11360:SF286">
    <property type="entry name" value="GH22266P"/>
    <property type="match status" value="1"/>
</dbReference>
<reference evidence="4" key="1">
    <citation type="submission" date="2021-01" db="EMBL/GenBank/DDBJ databases">
        <authorList>
            <person name="Li R."/>
            <person name="Bekaert M."/>
        </authorList>
    </citation>
    <scope>NUCLEOTIDE SEQUENCE</scope>
    <source>
        <strain evidence="4">Farmed</strain>
    </source>
</reference>
<dbReference type="InterPro" id="IPR036259">
    <property type="entry name" value="MFS_trans_sf"/>
</dbReference>
<dbReference type="AlphaFoldDB" id="A0A812BJQ5"/>
<dbReference type="SUPFAM" id="SSF103473">
    <property type="entry name" value="MFS general substrate transporter"/>
    <property type="match status" value="1"/>
</dbReference>
<proteinExistence type="predicted"/>
<dbReference type="Proteomes" id="UP000597762">
    <property type="component" value="Unassembled WGS sequence"/>
</dbReference>
<feature type="transmembrane region" description="Helical" evidence="2">
    <location>
        <begin position="469"/>
        <end position="489"/>
    </location>
</feature>
<keyword evidence="2" id="KW-0472">Membrane</keyword>
<feature type="transmembrane region" description="Helical" evidence="2">
    <location>
        <begin position="381"/>
        <end position="398"/>
    </location>
</feature>
<feature type="transmembrane region" description="Helical" evidence="2">
    <location>
        <begin position="501"/>
        <end position="520"/>
    </location>
</feature>
<dbReference type="PANTHER" id="PTHR11360">
    <property type="entry name" value="MONOCARBOXYLATE TRANSPORTER"/>
    <property type="match status" value="1"/>
</dbReference>
<dbReference type="InterPro" id="IPR011701">
    <property type="entry name" value="MFS"/>
</dbReference>
<keyword evidence="2" id="KW-0812">Transmembrane</keyword>
<feature type="transmembrane region" description="Helical" evidence="2">
    <location>
        <begin position="37"/>
        <end position="57"/>
    </location>
</feature>
<accession>A0A812BJQ5</accession>
<keyword evidence="2" id="KW-1133">Transmembrane helix</keyword>
<protein>
    <submittedName>
        <fullName evidence="4">Monocarboxylate transporter 14,Monocarboxylate transporter 12</fullName>
    </submittedName>
</protein>
<feature type="transmembrane region" description="Helical" evidence="2">
    <location>
        <begin position="410"/>
        <end position="429"/>
    </location>
</feature>
<evidence type="ECO:0000313" key="5">
    <source>
        <dbReference type="Proteomes" id="UP000597762"/>
    </source>
</evidence>
<feature type="transmembrane region" description="Helical" evidence="2">
    <location>
        <begin position="154"/>
        <end position="173"/>
    </location>
</feature>
<dbReference type="GO" id="GO:0008028">
    <property type="term" value="F:monocarboxylic acid transmembrane transporter activity"/>
    <property type="evidence" value="ECO:0007669"/>
    <property type="project" value="TreeGrafter"/>
</dbReference>
<dbReference type="CDD" id="cd17352">
    <property type="entry name" value="MFS_MCT_SLC16"/>
    <property type="match status" value="1"/>
</dbReference>
<evidence type="ECO:0000259" key="3">
    <source>
        <dbReference type="PROSITE" id="PS50850"/>
    </source>
</evidence>
<feature type="transmembrane region" description="Helical" evidence="2">
    <location>
        <begin position="69"/>
        <end position="91"/>
    </location>
</feature>
<feature type="transmembrane region" description="Helical" evidence="2">
    <location>
        <begin position="435"/>
        <end position="457"/>
    </location>
</feature>
<feature type="transmembrane region" description="Helical" evidence="2">
    <location>
        <begin position="97"/>
        <end position="117"/>
    </location>
</feature>
<dbReference type="PROSITE" id="PS50850">
    <property type="entry name" value="MFS"/>
    <property type="match status" value="1"/>
</dbReference>
<dbReference type="Gene3D" id="1.20.1250.20">
    <property type="entry name" value="MFS general substrate transporter like domains"/>
    <property type="match status" value="2"/>
</dbReference>
<evidence type="ECO:0000256" key="2">
    <source>
        <dbReference type="SAM" id="Phobius"/>
    </source>
</evidence>
<gene>
    <name evidence="4" type="ORF">SPHA_17938</name>
</gene>
<dbReference type="Pfam" id="PF07690">
    <property type="entry name" value="MFS_1"/>
    <property type="match status" value="1"/>
</dbReference>
<comment type="subcellular location">
    <subcellularLocation>
        <location evidence="1">Membrane</location>
        <topology evidence="1">Multi-pass membrane protein</topology>
    </subcellularLocation>
</comment>
<keyword evidence="5" id="KW-1185">Reference proteome</keyword>
<dbReference type="GO" id="GO:0016020">
    <property type="term" value="C:membrane"/>
    <property type="evidence" value="ECO:0007669"/>
    <property type="project" value="UniProtKB-SubCell"/>
</dbReference>
<feature type="transmembrane region" description="Helical" evidence="2">
    <location>
        <begin position="339"/>
        <end position="361"/>
    </location>
</feature>
<evidence type="ECO:0000256" key="1">
    <source>
        <dbReference type="ARBA" id="ARBA00004141"/>
    </source>
</evidence>
<name>A0A812BJQ5_ACAPH</name>
<feature type="domain" description="Major facilitator superfamily (MFS) profile" evidence="3">
    <location>
        <begin position="1"/>
        <end position="525"/>
    </location>
</feature>
<feature type="transmembrane region" description="Helical" evidence="2">
    <location>
        <begin position="122"/>
        <end position="142"/>
    </location>
</feature>
<evidence type="ECO:0000313" key="4">
    <source>
        <dbReference type="EMBL" id="CAE1230985.1"/>
    </source>
</evidence>